<evidence type="ECO:0000256" key="1">
    <source>
        <dbReference type="SAM" id="MobiDB-lite"/>
    </source>
</evidence>
<proteinExistence type="predicted"/>
<feature type="compositionally biased region" description="Polar residues" evidence="1">
    <location>
        <begin position="70"/>
        <end position="79"/>
    </location>
</feature>
<feature type="compositionally biased region" description="Low complexity" evidence="1">
    <location>
        <begin position="114"/>
        <end position="135"/>
    </location>
</feature>
<gene>
    <name evidence="2" type="ORF">K458DRAFT_406902</name>
</gene>
<dbReference type="Proteomes" id="UP000799291">
    <property type="component" value="Unassembled WGS sequence"/>
</dbReference>
<feature type="compositionally biased region" description="Basic residues" evidence="1">
    <location>
        <begin position="1"/>
        <end position="11"/>
    </location>
</feature>
<name>A0A6G1IS06_9PLEO</name>
<reference evidence="2" key="1">
    <citation type="journal article" date="2020" name="Stud. Mycol.">
        <title>101 Dothideomycetes genomes: a test case for predicting lifestyles and emergence of pathogens.</title>
        <authorList>
            <person name="Haridas S."/>
            <person name="Albert R."/>
            <person name="Binder M."/>
            <person name="Bloem J."/>
            <person name="Labutti K."/>
            <person name="Salamov A."/>
            <person name="Andreopoulos B."/>
            <person name="Baker S."/>
            <person name="Barry K."/>
            <person name="Bills G."/>
            <person name="Bluhm B."/>
            <person name="Cannon C."/>
            <person name="Castanera R."/>
            <person name="Culley D."/>
            <person name="Daum C."/>
            <person name="Ezra D."/>
            <person name="Gonzalez J."/>
            <person name="Henrissat B."/>
            <person name="Kuo A."/>
            <person name="Liang C."/>
            <person name="Lipzen A."/>
            <person name="Lutzoni F."/>
            <person name="Magnuson J."/>
            <person name="Mondo S."/>
            <person name="Nolan M."/>
            <person name="Ohm R."/>
            <person name="Pangilinan J."/>
            <person name="Park H.-J."/>
            <person name="Ramirez L."/>
            <person name="Alfaro M."/>
            <person name="Sun H."/>
            <person name="Tritt A."/>
            <person name="Yoshinaga Y."/>
            <person name="Zwiers L.-H."/>
            <person name="Turgeon B."/>
            <person name="Goodwin S."/>
            <person name="Spatafora J."/>
            <person name="Crous P."/>
            <person name="Grigoriev I."/>
        </authorList>
    </citation>
    <scope>NUCLEOTIDE SEQUENCE</scope>
    <source>
        <strain evidence="2">CBS 122367</strain>
    </source>
</reference>
<organism evidence="2 3">
    <name type="scientific">Lentithecium fluviatile CBS 122367</name>
    <dbReference type="NCBI Taxonomy" id="1168545"/>
    <lineage>
        <taxon>Eukaryota</taxon>
        <taxon>Fungi</taxon>
        <taxon>Dikarya</taxon>
        <taxon>Ascomycota</taxon>
        <taxon>Pezizomycotina</taxon>
        <taxon>Dothideomycetes</taxon>
        <taxon>Pleosporomycetidae</taxon>
        <taxon>Pleosporales</taxon>
        <taxon>Massarineae</taxon>
        <taxon>Lentitheciaceae</taxon>
        <taxon>Lentithecium</taxon>
    </lineage>
</organism>
<accession>A0A6G1IS06</accession>
<dbReference type="AlphaFoldDB" id="A0A6G1IS06"/>
<sequence>MAFRRRGQRSRVMRDYGGPPKASPVRTRRSKGKQKQRQAEAKVQDWQEDGSAETRAAQEDQAEERLGPRQRQTVRSQLCQKLLPLEENTDDPDYEQSGGETDENPYAHVPPPVRTTTPPRYHFSTPHSAAPSSLPSASKIKINGIRQLVVASGPLPAATDSKKKRKASSQAAPVPQLKTLKRSFLVDLNSVSDDDSRRARKVCLVRAFDDIAFHQWAAMSAWGPLRCYHADLQPLHLTDNVAKLHIWATNELSDDGGLIGSCVPRLPKSRDGRDRSKIVFRAPTATARDGT</sequence>
<feature type="compositionally biased region" description="Basic residues" evidence="1">
    <location>
        <begin position="26"/>
        <end position="36"/>
    </location>
</feature>
<dbReference type="EMBL" id="MU005594">
    <property type="protein sequence ID" value="KAF2680731.1"/>
    <property type="molecule type" value="Genomic_DNA"/>
</dbReference>
<keyword evidence="3" id="KW-1185">Reference proteome</keyword>
<evidence type="ECO:0000313" key="3">
    <source>
        <dbReference type="Proteomes" id="UP000799291"/>
    </source>
</evidence>
<feature type="region of interest" description="Disordered" evidence="1">
    <location>
        <begin position="1"/>
        <end position="135"/>
    </location>
</feature>
<protein>
    <submittedName>
        <fullName evidence="2">Uncharacterized protein</fullName>
    </submittedName>
</protein>
<evidence type="ECO:0000313" key="2">
    <source>
        <dbReference type="EMBL" id="KAF2680731.1"/>
    </source>
</evidence>